<dbReference type="EMBL" id="BMAU01021357">
    <property type="protein sequence ID" value="GFY21197.1"/>
    <property type="molecule type" value="Genomic_DNA"/>
</dbReference>
<evidence type="ECO:0000313" key="2">
    <source>
        <dbReference type="Proteomes" id="UP000887159"/>
    </source>
</evidence>
<name>A0A8X6SW81_TRICX</name>
<gene>
    <name evidence="1" type="ORF">TNCV_3992411</name>
</gene>
<comment type="caution">
    <text evidence="1">The sequence shown here is derived from an EMBL/GenBank/DDBJ whole genome shotgun (WGS) entry which is preliminary data.</text>
</comment>
<accession>A0A8X6SW81</accession>
<dbReference type="Proteomes" id="UP000887159">
    <property type="component" value="Unassembled WGS sequence"/>
</dbReference>
<sequence>MASRHYLEDATRWPIDERFQGGQSQAICCRCVVVLRNAVLILWKQFTETGTVVRRPDQDRKTATTLAQDRYLRLLFKRVRSARATHLSHVLYNTTGLFILRIMVPQRLNEGYVNARHLVVSIHLNVNHKKGPSSMVLKTPVSVRG</sequence>
<proteinExistence type="predicted"/>
<evidence type="ECO:0000313" key="1">
    <source>
        <dbReference type="EMBL" id="GFY21197.1"/>
    </source>
</evidence>
<protein>
    <submittedName>
        <fullName evidence="1">HTH_Tnp_Tc3_2 domain-containing protein</fullName>
    </submittedName>
</protein>
<organism evidence="1 2">
    <name type="scientific">Trichonephila clavipes</name>
    <name type="common">Golden silk orbweaver</name>
    <name type="synonym">Nephila clavipes</name>
    <dbReference type="NCBI Taxonomy" id="2585209"/>
    <lineage>
        <taxon>Eukaryota</taxon>
        <taxon>Metazoa</taxon>
        <taxon>Ecdysozoa</taxon>
        <taxon>Arthropoda</taxon>
        <taxon>Chelicerata</taxon>
        <taxon>Arachnida</taxon>
        <taxon>Araneae</taxon>
        <taxon>Araneomorphae</taxon>
        <taxon>Entelegynae</taxon>
        <taxon>Araneoidea</taxon>
        <taxon>Nephilidae</taxon>
        <taxon>Trichonephila</taxon>
    </lineage>
</organism>
<keyword evidence="2" id="KW-1185">Reference proteome</keyword>
<reference evidence="1" key="1">
    <citation type="submission" date="2020-08" db="EMBL/GenBank/DDBJ databases">
        <title>Multicomponent nature underlies the extraordinary mechanical properties of spider dragline silk.</title>
        <authorList>
            <person name="Kono N."/>
            <person name="Nakamura H."/>
            <person name="Mori M."/>
            <person name="Yoshida Y."/>
            <person name="Ohtoshi R."/>
            <person name="Malay A.D."/>
            <person name="Moran D.A.P."/>
            <person name="Tomita M."/>
            <person name="Numata K."/>
            <person name="Arakawa K."/>
        </authorList>
    </citation>
    <scope>NUCLEOTIDE SEQUENCE</scope>
</reference>
<dbReference type="AlphaFoldDB" id="A0A8X6SW81"/>